<reference evidence="1" key="1">
    <citation type="journal article" date="2023" name="G3 (Bethesda)">
        <title>Whole genome assemblies of Zophobas morio and Tenebrio molitor.</title>
        <authorList>
            <person name="Kaur S."/>
            <person name="Stinson S.A."/>
            <person name="diCenzo G.C."/>
        </authorList>
    </citation>
    <scope>NUCLEOTIDE SEQUENCE</scope>
    <source>
        <strain evidence="1">QUZm001</strain>
    </source>
</reference>
<name>A0AA38HW49_9CUCU</name>
<dbReference type="Proteomes" id="UP001168821">
    <property type="component" value="Unassembled WGS sequence"/>
</dbReference>
<evidence type="ECO:0000313" key="1">
    <source>
        <dbReference type="EMBL" id="KAJ3642329.1"/>
    </source>
</evidence>
<evidence type="ECO:0000313" key="2">
    <source>
        <dbReference type="Proteomes" id="UP001168821"/>
    </source>
</evidence>
<gene>
    <name evidence="1" type="ORF">Zmor_025125</name>
</gene>
<sequence length="100" mass="11363">MRLRHHGTTRSINKRATTGHTLTGIRQPEECARQGLLCLPSLYFVLILLHVLCCNATATGDRARRRRVKRAGLCSAEFSFIIFRRVCIVRLYFRSEGSSA</sequence>
<accession>A0AA38HW49</accession>
<protein>
    <submittedName>
        <fullName evidence="1">Uncharacterized protein</fullName>
    </submittedName>
</protein>
<organism evidence="1 2">
    <name type="scientific">Zophobas morio</name>
    <dbReference type="NCBI Taxonomy" id="2755281"/>
    <lineage>
        <taxon>Eukaryota</taxon>
        <taxon>Metazoa</taxon>
        <taxon>Ecdysozoa</taxon>
        <taxon>Arthropoda</taxon>
        <taxon>Hexapoda</taxon>
        <taxon>Insecta</taxon>
        <taxon>Pterygota</taxon>
        <taxon>Neoptera</taxon>
        <taxon>Endopterygota</taxon>
        <taxon>Coleoptera</taxon>
        <taxon>Polyphaga</taxon>
        <taxon>Cucujiformia</taxon>
        <taxon>Tenebrionidae</taxon>
        <taxon>Zophobas</taxon>
    </lineage>
</organism>
<keyword evidence="2" id="KW-1185">Reference proteome</keyword>
<comment type="caution">
    <text evidence="1">The sequence shown here is derived from an EMBL/GenBank/DDBJ whole genome shotgun (WGS) entry which is preliminary data.</text>
</comment>
<dbReference type="AlphaFoldDB" id="A0AA38HW49"/>
<proteinExistence type="predicted"/>
<dbReference type="EMBL" id="JALNTZ010000008">
    <property type="protein sequence ID" value="KAJ3642329.1"/>
    <property type="molecule type" value="Genomic_DNA"/>
</dbReference>